<dbReference type="Gene3D" id="3.30.1110.10">
    <property type="match status" value="1"/>
</dbReference>
<proteinExistence type="inferred from homology"/>
<dbReference type="InterPro" id="IPR011611">
    <property type="entry name" value="PfkB_dom"/>
</dbReference>
<dbReference type="PANTHER" id="PTHR43320:SF3">
    <property type="entry name" value="CARBOHYDRATE KINASE PFKB DOMAIN-CONTAINING PROTEIN"/>
    <property type="match status" value="1"/>
</dbReference>
<gene>
    <name evidence="5" type="ORF">BCL74_3151</name>
</gene>
<accession>A0A420WCA9</accession>
<dbReference type="EMBL" id="RBIG01000003">
    <property type="protein sequence ID" value="RKQ68669.1"/>
    <property type="molecule type" value="Genomic_DNA"/>
</dbReference>
<dbReference type="GO" id="GO:0016301">
    <property type="term" value="F:kinase activity"/>
    <property type="evidence" value="ECO:0007669"/>
    <property type="project" value="UniProtKB-KW"/>
</dbReference>
<dbReference type="SUPFAM" id="SSF53613">
    <property type="entry name" value="Ribokinase-like"/>
    <property type="match status" value="1"/>
</dbReference>
<comment type="similarity">
    <text evidence="1">Belongs to the carbohydrate kinase PfkB family.</text>
</comment>
<dbReference type="Pfam" id="PF00294">
    <property type="entry name" value="PfkB"/>
    <property type="match status" value="1"/>
</dbReference>
<dbReference type="InterPro" id="IPR002173">
    <property type="entry name" value="Carboh/pur_kinase_PfkB_CS"/>
</dbReference>
<dbReference type="InterPro" id="IPR029056">
    <property type="entry name" value="Ribokinase-like"/>
</dbReference>
<sequence>MTDTRFDVLGIGNAIVDVLSRTDDAFLEAHGLDKGAMRLIDAEQAERLYGQMGPGMEMSGGSAANTLHGIASLGGRAAFIGKVRNDTLGNIFRHDMKAAGVSFETAAASDGPPTARCLILVTPDAQRTMNTFLGACVELTPEDVDTDLVAASAYTYLEGYLWDPPQAKAAFLKAANAAHAAGRKVALSLSDAFCVERHRREFRALVEKHVDVLFANEVEIKALFEVASFDDAMQAIRGKVEVAALTRSEKGAVIVTANEVHVLDAEPVEAVVDTTGAGDLYASGFLYGLTRGMPVAVCGSLGALAAAEVISHFGARPERSLAELVADKVHG</sequence>
<evidence type="ECO:0000256" key="1">
    <source>
        <dbReference type="ARBA" id="ARBA00010688"/>
    </source>
</evidence>
<evidence type="ECO:0000256" key="2">
    <source>
        <dbReference type="ARBA" id="ARBA00022679"/>
    </source>
</evidence>
<dbReference type="Proteomes" id="UP000277424">
    <property type="component" value="Unassembled WGS sequence"/>
</dbReference>
<dbReference type="InterPro" id="IPR052700">
    <property type="entry name" value="Carb_kinase_PfkB-like"/>
</dbReference>
<dbReference type="PROSITE" id="PS00584">
    <property type="entry name" value="PFKB_KINASES_2"/>
    <property type="match status" value="1"/>
</dbReference>
<protein>
    <submittedName>
        <fullName evidence="5">Sugar/nucleoside kinase (Ribokinase family)</fullName>
    </submittedName>
</protein>
<evidence type="ECO:0000313" key="6">
    <source>
        <dbReference type="Proteomes" id="UP000277424"/>
    </source>
</evidence>
<dbReference type="AlphaFoldDB" id="A0A420WCA9"/>
<evidence type="ECO:0000313" key="5">
    <source>
        <dbReference type="EMBL" id="RKQ68669.1"/>
    </source>
</evidence>
<dbReference type="PANTHER" id="PTHR43320">
    <property type="entry name" value="SUGAR KINASE"/>
    <property type="match status" value="1"/>
</dbReference>
<reference evidence="5 6" key="1">
    <citation type="submission" date="2018-10" db="EMBL/GenBank/DDBJ databases">
        <title>Comparative analysis of microorganisms from saline springs in Andes Mountain Range, Colombia.</title>
        <authorList>
            <person name="Rubin E."/>
        </authorList>
    </citation>
    <scope>NUCLEOTIDE SEQUENCE [LARGE SCALE GENOMIC DNA]</scope>
    <source>
        <strain evidence="5 6">USBA 36</strain>
    </source>
</reference>
<dbReference type="OrthoDB" id="9813569at2"/>
<evidence type="ECO:0000259" key="4">
    <source>
        <dbReference type="Pfam" id="PF00294"/>
    </source>
</evidence>
<organism evidence="5 6">
    <name type="scientific">Oceanibaculum indicum</name>
    <dbReference type="NCBI Taxonomy" id="526216"/>
    <lineage>
        <taxon>Bacteria</taxon>
        <taxon>Pseudomonadati</taxon>
        <taxon>Pseudomonadota</taxon>
        <taxon>Alphaproteobacteria</taxon>
        <taxon>Rhodospirillales</taxon>
        <taxon>Oceanibaculaceae</taxon>
        <taxon>Oceanibaculum</taxon>
    </lineage>
</organism>
<comment type="caution">
    <text evidence="5">The sequence shown here is derived from an EMBL/GenBank/DDBJ whole genome shotgun (WGS) entry which is preliminary data.</text>
</comment>
<feature type="domain" description="Carbohydrate kinase PfkB" evidence="4">
    <location>
        <begin position="59"/>
        <end position="316"/>
    </location>
</feature>
<dbReference type="RefSeq" id="WP_121221403.1">
    <property type="nucleotide sequence ID" value="NZ_RBIG01000003.1"/>
</dbReference>
<name>A0A420WCA9_9PROT</name>
<dbReference type="Gene3D" id="3.40.1190.20">
    <property type="match status" value="1"/>
</dbReference>
<dbReference type="CDD" id="cd01168">
    <property type="entry name" value="adenosine_kinase"/>
    <property type="match status" value="1"/>
</dbReference>
<evidence type="ECO:0000256" key="3">
    <source>
        <dbReference type="ARBA" id="ARBA00022777"/>
    </source>
</evidence>
<keyword evidence="3 5" id="KW-0418">Kinase</keyword>
<keyword evidence="2" id="KW-0808">Transferase</keyword>